<dbReference type="GO" id="GO:0010468">
    <property type="term" value="P:regulation of gene expression"/>
    <property type="evidence" value="ECO:0007669"/>
    <property type="project" value="UniProtKB-ARBA"/>
</dbReference>
<feature type="compositionally biased region" description="Basic and acidic residues" evidence="6">
    <location>
        <begin position="255"/>
        <end position="268"/>
    </location>
</feature>
<evidence type="ECO:0000256" key="5">
    <source>
        <dbReference type="ARBA" id="ARBA00023242"/>
    </source>
</evidence>
<dbReference type="InterPro" id="IPR013907">
    <property type="entry name" value="Sds3"/>
</dbReference>
<feature type="compositionally biased region" description="Basic and acidic residues" evidence="6">
    <location>
        <begin position="406"/>
        <end position="417"/>
    </location>
</feature>
<keyword evidence="2" id="KW-0678">Repressor</keyword>
<dbReference type="SMART" id="SM01401">
    <property type="entry name" value="Sds3"/>
    <property type="match status" value="1"/>
</dbReference>
<dbReference type="Pfam" id="PF08598">
    <property type="entry name" value="Sds3"/>
    <property type="match status" value="1"/>
</dbReference>
<keyword evidence="8" id="KW-1185">Reference proteome</keyword>
<evidence type="ECO:0000256" key="3">
    <source>
        <dbReference type="ARBA" id="ARBA00023015"/>
    </source>
</evidence>
<dbReference type="OrthoDB" id="70376at2759"/>
<feature type="compositionally biased region" description="Basic residues" evidence="6">
    <location>
        <begin position="136"/>
        <end position="146"/>
    </location>
</feature>
<feature type="compositionally biased region" description="Basic residues" evidence="6">
    <location>
        <begin position="432"/>
        <end position="444"/>
    </location>
</feature>
<feature type="compositionally biased region" description="Gly residues" evidence="6">
    <location>
        <begin position="605"/>
        <end position="625"/>
    </location>
</feature>
<gene>
    <name evidence="7" type="ORF">BCV69DRAFT_280549</name>
</gene>
<evidence type="ECO:0000256" key="2">
    <source>
        <dbReference type="ARBA" id="ARBA00022491"/>
    </source>
</evidence>
<evidence type="ECO:0000256" key="4">
    <source>
        <dbReference type="ARBA" id="ARBA00023163"/>
    </source>
</evidence>
<reference evidence="7 8" key="1">
    <citation type="journal article" date="2018" name="Mol. Biol. Evol.">
        <title>Broad Genomic Sampling Reveals a Smut Pathogenic Ancestry of the Fungal Clade Ustilaginomycotina.</title>
        <authorList>
            <person name="Kijpornyongpan T."/>
            <person name="Mondo S.J."/>
            <person name="Barry K."/>
            <person name="Sandor L."/>
            <person name="Lee J."/>
            <person name="Lipzen A."/>
            <person name="Pangilinan J."/>
            <person name="LaButti K."/>
            <person name="Hainaut M."/>
            <person name="Henrissat B."/>
            <person name="Grigoriev I.V."/>
            <person name="Spatafora J.W."/>
            <person name="Aime M.C."/>
        </authorList>
    </citation>
    <scope>NUCLEOTIDE SEQUENCE [LARGE SCALE GENOMIC DNA]</scope>
    <source>
        <strain evidence="7 8">MCA 4718</strain>
    </source>
</reference>
<protein>
    <submittedName>
        <fullName evidence="7">Uncharacterized protein</fullName>
    </submittedName>
</protein>
<dbReference type="GeneID" id="37013385"/>
<dbReference type="GO" id="GO:0005654">
    <property type="term" value="C:nucleoplasm"/>
    <property type="evidence" value="ECO:0007669"/>
    <property type="project" value="UniProtKB-ARBA"/>
</dbReference>
<dbReference type="RefSeq" id="XP_025350100.1">
    <property type="nucleotide sequence ID" value="XM_025491651.1"/>
</dbReference>
<evidence type="ECO:0000313" key="8">
    <source>
        <dbReference type="Proteomes" id="UP000245942"/>
    </source>
</evidence>
<organism evidence="7 8">
    <name type="scientific">Pseudomicrostroma glucosiphilum</name>
    <dbReference type="NCBI Taxonomy" id="1684307"/>
    <lineage>
        <taxon>Eukaryota</taxon>
        <taxon>Fungi</taxon>
        <taxon>Dikarya</taxon>
        <taxon>Basidiomycota</taxon>
        <taxon>Ustilaginomycotina</taxon>
        <taxon>Exobasidiomycetes</taxon>
        <taxon>Microstromatales</taxon>
        <taxon>Microstromatales incertae sedis</taxon>
        <taxon>Pseudomicrostroma</taxon>
    </lineage>
</organism>
<feature type="region of interest" description="Disordered" evidence="6">
    <location>
        <begin position="532"/>
        <end position="581"/>
    </location>
</feature>
<dbReference type="AlphaFoldDB" id="A0A316UCI6"/>
<evidence type="ECO:0000313" key="7">
    <source>
        <dbReference type="EMBL" id="PWN22940.1"/>
    </source>
</evidence>
<feature type="region of interest" description="Disordered" evidence="6">
    <location>
        <begin position="173"/>
        <end position="268"/>
    </location>
</feature>
<evidence type="ECO:0000256" key="1">
    <source>
        <dbReference type="ARBA" id="ARBA00004123"/>
    </source>
</evidence>
<dbReference type="Proteomes" id="UP000245942">
    <property type="component" value="Unassembled WGS sequence"/>
</dbReference>
<feature type="compositionally biased region" description="Basic residues" evidence="6">
    <location>
        <begin position="545"/>
        <end position="557"/>
    </location>
</feature>
<name>A0A316UCI6_9BASI</name>
<feature type="compositionally biased region" description="Pro residues" evidence="6">
    <location>
        <begin position="75"/>
        <end position="92"/>
    </location>
</feature>
<feature type="region of interest" description="Disordered" evidence="6">
    <location>
        <begin position="1"/>
        <end position="160"/>
    </location>
</feature>
<accession>A0A316UCI6</accession>
<dbReference type="EMBL" id="KZ819322">
    <property type="protein sequence ID" value="PWN22940.1"/>
    <property type="molecule type" value="Genomic_DNA"/>
</dbReference>
<keyword evidence="5" id="KW-0539">Nucleus</keyword>
<proteinExistence type="predicted"/>
<feature type="compositionally biased region" description="Basic and acidic residues" evidence="6">
    <location>
        <begin position="236"/>
        <end position="246"/>
    </location>
</feature>
<comment type="subcellular location">
    <subcellularLocation>
        <location evidence="1">Nucleus</location>
    </subcellularLocation>
</comment>
<keyword evidence="4" id="KW-0804">Transcription</keyword>
<sequence length="674" mass="71590">MELAVSGGPSRGHPPHHHPHPQHQGHPYDAYPPSPPRAPQAAAPLPANSSKRREQQQQEYAYQTGGPLQNSAPSGYPPPPGYYPAQAPPPHGSPALVPHGGIPAASGSSRHAYPDSGGYPLAPPMAPPMHQQAHMQHPHHPQHYPHHLGPPQHMGPGYYEGDMMDIDAHYAAQQQQHHMGYPIPPPGMADPRMGYPQPMPPHHQHDPRSHEAYQGGPHPSHLPPNPPAKTKTKSGSRKDKEKRDKQGGGATGKAAKGEGKGQAAKEAKAEAAAQAKEAAAAAAAAAGATTESKKDKKKREVVDRIFRMHAETMDNREGLFQHLQHQFLAEHTTLLTSPLLSRQYQLNLSFLTLQRESALRRIALLHAHQAETARKTYELEKTKVEEEAKQARKTVRERLTAAVDERRKKLKDEKESGEGASDTLLESSSRPHATRKLRNKHTGTSRRLALAAGDIDSGDESSVAGGPSGSTTQGKDRSKDGSIILAGAAATNNANGLLLAGSKAMDASAPILGLHGLPELSLLQSSLRVFENDNPTRVNGSTKGKGSRKAGGKKRRGAMPDRPPSPAPDAEEEHLSKKAKRELERDRLSFLALASSSLPATLTGTGTGGSGAGGGVLSSGPGPGGSKTIRWEPGRSVLQLTGAKDYEAESDLIRIRGGIGGGKRRRGAAAAAAA</sequence>
<feature type="region of interest" description="Disordered" evidence="6">
    <location>
        <begin position="599"/>
        <end position="632"/>
    </location>
</feature>
<feature type="compositionally biased region" description="Basic residues" evidence="6">
    <location>
        <begin position="13"/>
        <end position="23"/>
    </location>
</feature>
<evidence type="ECO:0000256" key="6">
    <source>
        <dbReference type="SAM" id="MobiDB-lite"/>
    </source>
</evidence>
<keyword evidence="3" id="KW-0805">Transcription regulation</keyword>
<feature type="region of interest" description="Disordered" evidence="6">
    <location>
        <begin position="406"/>
        <end position="479"/>
    </location>
</feature>